<comment type="similarity">
    <text evidence="3 8">Belongs to the NAD(P)-dependent epimerase/dehydratase family.</text>
</comment>
<evidence type="ECO:0000256" key="1">
    <source>
        <dbReference type="ARBA" id="ARBA00000083"/>
    </source>
</evidence>
<evidence type="ECO:0000256" key="8">
    <source>
        <dbReference type="RuleBase" id="RU366046"/>
    </source>
</evidence>
<organism evidence="10 11">
    <name type="scientific">Citroniella saccharovorans</name>
    <dbReference type="NCBI Taxonomy" id="2053367"/>
    <lineage>
        <taxon>Bacteria</taxon>
        <taxon>Bacillati</taxon>
        <taxon>Bacillota</taxon>
        <taxon>Tissierellia</taxon>
        <taxon>Tissierellales</taxon>
        <taxon>Peptoniphilaceae</taxon>
        <taxon>Citroniella</taxon>
    </lineage>
</organism>
<dbReference type="PANTHER" id="PTHR43725">
    <property type="entry name" value="UDP-GLUCOSE 4-EPIMERASE"/>
    <property type="match status" value="1"/>
</dbReference>
<dbReference type="InterPro" id="IPR005886">
    <property type="entry name" value="UDP_G4E"/>
</dbReference>
<dbReference type="InterPro" id="IPR036291">
    <property type="entry name" value="NAD(P)-bd_dom_sf"/>
</dbReference>
<evidence type="ECO:0000313" key="10">
    <source>
        <dbReference type="EMBL" id="MEB3429088.1"/>
    </source>
</evidence>
<evidence type="ECO:0000256" key="6">
    <source>
        <dbReference type="ARBA" id="ARBA00023027"/>
    </source>
</evidence>
<comment type="catalytic activity">
    <reaction evidence="1 8">
        <text>UDP-alpha-D-glucose = UDP-alpha-D-galactose</text>
        <dbReference type="Rhea" id="RHEA:22168"/>
        <dbReference type="ChEBI" id="CHEBI:58885"/>
        <dbReference type="ChEBI" id="CHEBI:66914"/>
        <dbReference type="EC" id="5.1.3.2"/>
    </reaction>
</comment>
<reference evidence="10 11" key="1">
    <citation type="submission" date="2024-01" db="EMBL/GenBank/DDBJ databases">
        <title>Complete genome sequence of Citroniella saccharovorans strain M6.X9, isolated from human fecal sample.</title>
        <authorList>
            <person name="Cheng G."/>
            <person name="Westerholm M."/>
            <person name="Schnurer A."/>
        </authorList>
    </citation>
    <scope>NUCLEOTIDE SEQUENCE [LARGE SCALE GENOMIC DNA]</scope>
    <source>
        <strain evidence="10 11">DSM 29873</strain>
    </source>
</reference>
<dbReference type="CDD" id="cd05247">
    <property type="entry name" value="UDP_G4E_1_SDR_e"/>
    <property type="match status" value="1"/>
</dbReference>
<dbReference type="Proteomes" id="UP001357733">
    <property type="component" value="Unassembled WGS sequence"/>
</dbReference>
<dbReference type="GO" id="GO:0006012">
    <property type="term" value="P:galactose metabolic process"/>
    <property type="evidence" value="ECO:0007669"/>
    <property type="project" value="InterPro"/>
</dbReference>
<dbReference type="AlphaFoldDB" id="A0AAW9MVW9"/>
<comment type="cofactor">
    <cofactor evidence="2 8">
        <name>NAD(+)</name>
        <dbReference type="ChEBI" id="CHEBI:57540"/>
    </cofactor>
</comment>
<protein>
    <recommendedName>
        <fullName evidence="5 8">UDP-glucose 4-epimerase</fullName>
        <ecNumber evidence="4 8">5.1.3.2</ecNumber>
    </recommendedName>
</protein>
<evidence type="ECO:0000256" key="4">
    <source>
        <dbReference type="ARBA" id="ARBA00013189"/>
    </source>
</evidence>
<keyword evidence="6 8" id="KW-0520">NAD</keyword>
<dbReference type="NCBIfam" id="NF007956">
    <property type="entry name" value="PRK10675.1"/>
    <property type="match status" value="1"/>
</dbReference>
<keyword evidence="11" id="KW-1185">Reference proteome</keyword>
<dbReference type="Gene3D" id="3.40.50.720">
    <property type="entry name" value="NAD(P)-binding Rossmann-like Domain"/>
    <property type="match status" value="1"/>
</dbReference>
<evidence type="ECO:0000256" key="2">
    <source>
        <dbReference type="ARBA" id="ARBA00001911"/>
    </source>
</evidence>
<evidence type="ECO:0000256" key="5">
    <source>
        <dbReference type="ARBA" id="ARBA00018569"/>
    </source>
</evidence>
<comment type="caution">
    <text evidence="10">The sequence shown here is derived from an EMBL/GenBank/DDBJ whole genome shotgun (WGS) entry which is preliminary data.</text>
</comment>
<evidence type="ECO:0000313" key="11">
    <source>
        <dbReference type="Proteomes" id="UP001357733"/>
    </source>
</evidence>
<evidence type="ECO:0000256" key="7">
    <source>
        <dbReference type="ARBA" id="ARBA00023235"/>
    </source>
</evidence>
<dbReference type="GO" id="GO:0005829">
    <property type="term" value="C:cytosol"/>
    <property type="evidence" value="ECO:0007669"/>
    <property type="project" value="TreeGrafter"/>
</dbReference>
<dbReference type="Pfam" id="PF16363">
    <property type="entry name" value="GDP_Man_Dehyd"/>
    <property type="match status" value="1"/>
</dbReference>
<dbReference type="RefSeq" id="WP_324619232.1">
    <property type="nucleotide sequence ID" value="NZ_JAYKOT010000003.1"/>
</dbReference>
<dbReference type="PANTHER" id="PTHR43725:SF47">
    <property type="entry name" value="UDP-GLUCOSE 4-EPIMERASE"/>
    <property type="match status" value="1"/>
</dbReference>
<proteinExistence type="inferred from homology"/>
<comment type="pathway">
    <text evidence="8">Carbohydrate metabolism; galactose metabolism.</text>
</comment>
<evidence type="ECO:0000256" key="3">
    <source>
        <dbReference type="ARBA" id="ARBA00007637"/>
    </source>
</evidence>
<sequence>MKNILVTGGLGYIGSHTIVELIERGYNPICLDNLSNSKEEVKDKIKIITGKDIIFYKDDVKDSEKLKHILKNEKIDGVIHFAGKKAVGESVEKPLLYYEENVYGMISLLKAMEAEEVRSLIFSSSATVYHKDNSIPYIEGMRTGAVNPYGYTKLFSEIIMEGFQKSNPSFQMLALRYFNPIGAHKSGLIGEDPNGIPNNLMPYITRVAKGTYDKLKVFGDDYETKDGTGVRDYIHVVDLAVGHVKALEYLEKKEGLFDYINLGTGRGYSVLDIVKAFEKVNKVKVNYEIVGRRPGDLAIYYANADKAKKLLNFTAEKGIEEMVRDSWNFERENS</sequence>
<dbReference type="SUPFAM" id="SSF51735">
    <property type="entry name" value="NAD(P)-binding Rossmann-fold domains"/>
    <property type="match status" value="1"/>
</dbReference>
<feature type="domain" description="NAD(P)-binding" evidence="9">
    <location>
        <begin position="5"/>
        <end position="325"/>
    </location>
</feature>
<keyword evidence="8" id="KW-0119">Carbohydrate metabolism</keyword>
<keyword evidence="7 8" id="KW-0413">Isomerase</keyword>
<dbReference type="InterPro" id="IPR016040">
    <property type="entry name" value="NAD(P)-bd_dom"/>
</dbReference>
<dbReference type="EMBL" id="JAYKOT010000003">
    <property type="protein sequence ID" value="MEB3429088.1"/>
    <property type="molecule type" value="Genomic_DNA"/>
</dbReference>
<gene>
    <name evidence="10" type="primary">galE</name>
    <name evidence="10" type="ORF">VLK81_03475</name>
</gene>
<dbReference type="EC" id="5.1.3.2" evidence="4 8"/>
<name>A0AAW9MVW9_9FIRM</name>
<dbReference type="NCBIfam" id="TIGR01179">
    <property type="entry name" value="galE"/>
    <property type="match status" value="1"/>
</dbReference>
<dbReference type="Gene3D" id="3.90.25.10">
    <property type="entry name" value="UDP-galactose 4-epimerase, domain 1"/>
    <property type="match status" value="1"/>
</dbReference>
<accession>A0AAW9MVW9</accession>
<dbReference type="GO" id="GO:0003978">
    <property type="term" value="F:UDP-glucose 4-epimerase activity"/>
    <property type="evidence" value="ECO:0007669"/>
    <property type="project" value="UniProtKB-UniRule"/>
</dbReference>
<comment type="subunit">
    <text evidence="8">Homodimer.</text>
</comment>
<evidence type="ECO:0000259" key="9">
    <source>
        <dbReference type="Pfam" id="PF16363"/>
    </source>
</evidence>